<dbReference type="InterPro" id="IPR005996">
    <property type="entry name" value="Ribosomal_uL30_bac-type"/>
</dbReference>
<keyword evidence="4 5" id="KW-0687">Ribonucleoprotein</keyword>
<evidence type="ECO:0000256" key="1">
    <source>
        <dbReference type="ARBA" id="ARBA00007594"/>
    </source>
</evidence>
<accession>A0A937LEE5</accession>
<dbReference type="InterPro" id="IPR016082">
    <property type="entry name" value="Ribosomal_uL30_ferredoxin-like"/>
</dbReference>
<dbReference type="SUPFAM" id="SSF55129">
    <property type="entry name" value="Ribosomal protein L30p/L7e"/>
    <property type="match status" value="1"/>
</dbReference>
<name>A0A937LEE5_9GAMM</name>
<evidence type="ECO:0000256" key="4">
    <source>
        <dbReference type="ARBA" id="ARBA00023274"/>
    </source>
</evidence>
<dbReference type="PIRSF" id="PIRSF002211">
    <property type="entry name" value="Ribosomal_L30_bac-type"/>
    <property type="match status" value="1"/>
</dbReference>
<protein>
    <recommendedName>
        <fullName evidence="5">Large ribosomal subunit protein uL30</fullName>
    </recommendedName>
</protein>
<evidence type="ECO:0000256" key="3">
    <source>
        <dbReference type="ARBA" id="ARBA00022980"/>
    </source>
</evidence>
<dbReference type="EMBL" id="JADHQC010000011">
    <property type="protein sequence ID" value="MBL6811772.1"/>
    <property type="molecule type" value="Genomic_DNA"/>
</dbReference>
<feature type="domain" description="Large ribosomal subunit protein uL30-like ferredoxin-like fold" evidence="6">
    <location>
        <begin position="10"/>
        <end position="59"/>
    </location>
</feature>
<dbReference type="HAMAP" id="MF_01371_B">
    <property type="entry name" value="Ribosomal_uL30_B"/>
    <property type="match status" value="1"/>
</dbReference>
<dbReference type="AlphaFoldDB" id="A0A937LEE5"/>
<dbReference type="CDD" id="cd01658">
    <property type="entry name" value="Ribosomal_L30"/>
    <property type="match status" value="1"/>
</dbReference>
<evidence type="ECO:0000313" key="8">
    <source>
        <dbReference type="Proteomes" id="UP000744438"/>
    </source>
</evidence>
<reference evidence="7" key="1">
    <citation type="submission" date="2020-10" db="EMBL/GenBank/DDBJ databases">
        <title>Microbiome of the Black Sea water column analyzed by genome centric metagenomics.</title>
        <authorList>
            <person name="Cabello-Yeves P.J."/>
            <person name="Callieri C."/>
            <person name="Picazo A."/>
            <person name="Mehrshad M."/>
            <person name="Haro-Moreno J.M."/>
            <person name="Roda-Garcia J."/>
            <person name="Dzembekova N."/>
            <person name="Slabakova V."/>
            <person name="Slabakova N."/>
            <person name="Moncheva S."/>
            <person name="Rodriguez-Valera F."/>
        </authorList>
    </citation>
    <scope>NUCLEOTIDE SEQUENCE</scope>
    <source>
        <strain evidence="7">BS307-5m-G49</strain>
    </source>
</reference>
<dbReference type="PANTHER" id="PTHR15892:SF2">
    <property type="entry name" value="LARGE RIBOSOMAL SUBUNIT PROTEIN UL30M"/>
    <property type="match status" value="1"/>
</dbReference>
<gene>
    <name evidence="5 7" type="primary">rpmD</name>
    <name evidence="7" type="ORF">ISQ63_02675</name>
</gene>
<comment type="similarity">
    <text evidence="1 5">Belongs to the universal ribosomal protein uL30 family.</text>
</comment>
<dbReference type="GO" id="GO:0003735">
    <property type="term" value="F:structural constituent of ribosome"/>
    <property type="evidence" value="ECO:0007669"/>
    <property type="project" value="InterPro"/>
</dbReference>
<dbReference type="InterPro" id="IPR036919">
    <property type="entry name" value="Ribo_uL30_ferredoxin-like_sf"/>
</dbReference>
<evidence type="ECO:0000256" key="5">
    <source>
        <dbReference type="HAMAP-Rule" id="MF_01371"/>
    </source>
</evidence>
<dbReference type="GO" id="GO:0022625">
    <property type="term" value="C:cytosolic large ribosomal subunit"/>
    <property type="evidence" value="ECO:0007669"/>
    <property type="project" value="TreeGrafter"/>
</dbReference>
<dbReference type="Proteomes" id="UP000744438">
    <property type="component" value="Unassembled WGS sequence"/>
</dbReference>
<dbReference type="NCBIfam" id="TIGR01308">
    <property type="entry name" value="rpmD_bact"/>
    <property type="match status" value="1"/>
</dbReference>
<evidence type="ECO:0000259" key="6">
    <source>
        <dbReference type="Pfam" id="PF00327"/>
    </source>
</evidence>
<comment type="subunit">
    <text evidence="2 5">Part of the 50S ribosomal subunit.</text>
</comment>
<dbReference type="GO" id="GO:0006412">
    <property type="term" value="P:translation"/>
    <property type="evidence" value="ECO:0007669"/>
    <property type="project" value="UniProtKB-UniRule"/>
</dbReference>
<dbReference type="PANTHER" id="PTHR15892">
    <property type="entry name" value="MITOCHONDRIAL RIBOSOMAL PROTEIN L30"/>
    <property type="match status" value="1"/>
</dbReference>
<evidence type="ECO:0000313" key="7">
    <source>
        <dbReference type="EMBL" id="MBL6811772.1"/>
    </source>
</evidence>
<comment type="caution">
    <text evidence="7">The sequence shown here is derived from an EMBL/GenBank/DDBJ whole genome shotgun (WGS) entry which is preliminary data.</text>
</comment>
<dbReference type="Pfam" id="PF00327">
    <property type="entry name" value="Ribosomal_L30"/>
    <property type="match status" value="1"/>
</dbReference>
<proteinExistence type="inferred from homology"/>
<sequence length="64" mass="7300">MIMAEEKTISVKQIKSVTGTKRNQRLSLKGLGLKKINHVVQVKNTKENLGMINKCRHLIEVIEE</sequence>
<evidence type="ECO:0000256" key="2">
    <source>
        <dbReference type="ARBA" id="ARBA00011838"/>
    </source>
</evidence>
<keyword evidence="3 5" id="KW-0689">Ribosomal protein</keyword>
<dbReference type="Gene3D" id="3.30.1390.20">
    <property type="entry name" value="Ribosomal protein L30, ferredoxin-like fold domain"/>
    <property type="match status" value="1"/>
</dbReference>
<organism evidence="7 8">
    <name type="scientific">SAR86 cluster bacterium</name>
    <dbReference type="NCBI Taxonomy" id="2030880"/>
    <lineage>
        <taxon>Bacteria</taxon>
        <taxon>Pseudomonadati</taxon>
        <taxon>Pseudomonadota</taxon>
        <taxon>Gammaproteobacteria</taxon>
        <taxon>SAR86 cluster</taxon>
    </lineage>
</organism>